<dbReference type="GO" id="GO:0008168">
    <property type="term" value="F:methyltransferase activity"/>
    <property type="evidence" value="ECO:0000318"/>
    <property type="project" value="GO_Central"/>
</dbReference>
<evidence type="ECO:0000256" key="2">
    <source>
        <dbReference type="ARBA" id="ARBA00022589"/>
    </source>
</evidence>
<protein>
    <recommendedName>
        <fullName evidence="4">Methyltransferase type 11 domain-containing protein</fullName>
    </recommendedName>
</protein>
<gene>
    <name evidence="5" type="ORF">CHLRE_10g422700v5</name>
</gene>
<evidence type="ECO:0000313" key="5">
    <source>
        <dbReference type="EMBL" id="PNW77114.1"/>
    </source>
</evidence>
<dbReference type="InterPro" id="IPR013216">
    <property type="entry name" value="Methyltransf_11"/>
</dbReference>
<dbReference type="ExpressionAtlas" id="A0A2K3D9A8">
    <property type="expression patterns" value="baseline"/>
</dbReference>
<dbReference type="EMBL" id="CM008971">
    <property type="protein sequence ID" value="PNW77114.1"/>
    <property type="molecule type" value="Genomic_DNA"/>
</dbReference>
<dbReference type="InterPro" id="IPR050447">
    <property type="entry name" value="Erg6_SMT_methyltransf"/>
</dbReference>
<dbReference type="KEGG" id="cre:CHLRE_10g422700v5"/>
<dbReference type="GO" id="GO:0008757">
    <property type="term" value="F:S-adenosylmethionine-dependent methyltransferase activity"/>
    <property type="evidence" value="ECO:0007669"/>
    <property type="project" value="InterPro"/>
</dbReference>
<evidence type="ECO:0000256" key="3">
    <source>
        <dbReference type="ARBA" id="ARBA00022679"/>
    </source>
</evidence>
<dbReference type="Gramene" id="PNW77114">
    <property type="protein sequence ID" value="PNW77114"/>
    <property type="gene ID" value="CHLRE_10g422700v5"/>
</dbReference>
<comment type="pathway">
    <text evidence="1">Alkaloid biosynthesis.</text>
</comment>
<dbReference type="InterPro" id="IPR029063">
    <property type="entry name" value="SAM-dependent_MTases_sf"/>
</dbReference>
<evidence type="ECO:0000256" key="1">
    <source>
        <dbReference type="ARBA" id="ARBA00004913"/>
    </source>
</evidence>
<dbReference type="AlphaFoldDB" id="A0A2K3D9A8"/>
<keyword evidence="2" id="KW-0017">Alkaloid metabolism</keyword>
<reference evidence="5 6" key="1">
    <citation type="journal article" date="2007" name="Science">
        <title>The Chlamydomonas genome reveals the evolution of key animal and plant functions.</title>
        <authorList>
            <person name="Merchant S.S."/>
            <person name="Prochnik S.E."/>
            <person name="Vallon O."/>
            <person name="Harris E.H."/>
            <person name="Karpowicz S.J."/>
            <person name="Witman G.B."/>
            <person name="Terry A."/>
            <person name="Salamov A."/>
            <person name="Fritz-Laylin L.K."/>
            <person name="Marechal-Drouard L."/>
            <person name="Marshall W.F."/>
            <person name="Qu L.H."/>
            <person name="Nelson D.R."/>
            <person name="Sanderfoot A.A."/>
            <person name="Spalding M.H."/>
            <person name="Kapitonov V.V."/>
            <person name="Ren Q."/>
            <person name="Ferris P."/>
            <person name="Lindquist E."/>
            <person name="Shapiro H."/>
            <person name="Lucas S.M."/>
            <person name="Grimwood J."/>
            <person name="Schmutz J."/>
            <person name="Cardol P."/>
            <person name="Cerutti H."/>
            <person name="Chanfreau G."/>
            <person name="Chen C.L."/>
            <person name="Cognat V."/>
            <person name="Croft M.T."/>
            <person name="Dent R."/>
            <person name="Dutcher S."/>
            <person name="Fernandez E."/>
            <person name="Fukuzawa H."/>
            <person name="Gonzalez-Ballester D."/>
            <person name="Gonzalez-Halphen D."/>
            <person name="Hallmann A."/>
            <person name="Hanikenne M."/>
            <person name="Hippler M."/>
            <person name="Inwood W."/>
            <person name="Jabbari K."/>
            <person name="Kalanon M."/>
            <person name="Kuras R."/>
            <person name="Lefebvre P.A."/>
            <person name="Lemaire S.D."/>
            <person name="Lobanov A.V."/>
            <person name="Lohr M."/>
            <person name="Manuell A."/>
            <person name="Meier I."/>
            <person name="Mets L."/>
            <person name="Mittag M."/>
            <person name="Mittelmeier T."/>
            <person name="Moroney J.V."/>
            <person name="Moseley J."/>
            <person name="Napoli C."/>
            <person name="Nedelcu A.M."/>
            <person name="Niyogi K."/>
            <person name="Novoselov S.V."/>
            <person name="Paulsen I.T."/>
            <person name="Pazour G."/>
            <person name="Purton S."/>
            <person name="Ral J.P."/>
            <person name="Riano-Pachon D.M."/>
            <person name="Riekhof W."/>
            <person name="Rymarquis L."/>
            <person name="Schroda M."/>
            <person name="Stern D."/>
            <person name="Umen J."/>
            <person name="Willows R."/>
            <person name="Wilson N."/>
            <person name="Zimmer S.L."/>
            <person name="Allmer J."/>
            <person name="Balk J."/>
            <person name="Bisova K."/>
            <person name="Chen C.J."/>
            <person name="Elias M."/>
            <person name="Gendler K."/>
            <person name="Hauser C."/>
            <person name="Lamb M.R."/>
            <person name="Ledford H."/>
            <person name="Long J.C."/>
            <person name="Minagawa J."/>
            <person name="Page M.D."/>
            <person name="Pan J."/>
            <person name="Pootakham W."/>
            <person name="Roje S."/>
            <person name="Rose A."/>
            <person name="Stahlberg E."/>
            <person name="Terauchi A.M."/>
            <person name="Yang P."/>
            <person name="Ball S."/>
            <person name="Bowler C."/>
            <person name="Dieckmann C.L."/>
            <person name="Gladyshev V.N."/>
            <person name="Green P."/>
            <person name="Jorgensen R."/>
            <person name="Mayfield S."/>
            <person name="Mueller-Roeber B."/>
            <person name="Rajamani S."/>
            <person name="Sayre R.T."/>
            <person name="Brokstein P."/>
            <person name="Dubchak I."/>
            <person name="Goodstein D."/>
            <person name="Hornick L."/>
            <person name="Huang Y.W."/>
            <person name="Jhaveri J."/>
            <person name="Luo Y."/>
            <person name="Martinez D."/>
            <person name="Ngau W.C."/>
            <person name="Otillar B."/>
            <person name="Poliakov A."/>
            <person name="Porter A."/>
            <person name="Szajkowski L."/>
            <person name="Werner G."/>
            <person name="Zhou K."/>
            <person name="Grigoriev I.V."/>
            <person name="Rokhsar D.S."/>
            <person name="Grossman A.R."/>
        </authorList>
    </citation>
    <scope>NUCLEOTIDE SEQUENCE [LARGE SCALE GENOMIC DNA]</scope>
    <source>
        <strain evidence="6">CC-503</strain>
    </source>
</reference>
<dbReference type="Pfam" id="PF08241">
    <property type="entry name" value="Methyltransf_11"/>
    <property type="match status" value="1"/>
</dbReference>
<dbReference type="RefSeq" id="XP_042919900.1">
    <property type="nucleotide sequence ID" value="XM_043066503.1"/>
</dbReference>
<proteinExistence type="predicted"/>
<dbReference type="CDD" id="cd02440">
    <property type="entry name" value="AdoMet_MTases"/>
    <property type="match status" value="1"/>
</dbReference>
<dbReference type="SUPFAM" id="SSF53335">
    <property type="entry name" value="S-adenosyl-L-methionine-dependent methyltransferases"/>
    <property type="match status" value="1"/>
</dbReference>
<dbReference type="PANTHER" id="PTHR44068:SF11">
    <property type="entry name" value="GERANYL DIPHOSPHATE 2-C-METHYLTRANSFERASE"/>
    <property type="match status" value="1"/>
</dbReference>
<dbReference type="InParanoid" id="A0A2K3D9A8"/>
<dbReference type="GO" id="GO:0009820">
    <property type="term" value="P:alkaloid metabolic process"/>
    <property type="evidence" value="ECO:0007669"/>
    <property type="project" value="UniProtKB-KW"/>
</dbReference>
<name>A0A2K3D9A8_CHLRE</name>
<evidence type="ECO:0000259" key="4">
    <source>
        <dbReference type="Pfam" id="PF08241"/>
    </source>
</evidence>
<dbReference type="PaxDb" id="3055-EDP06535"/>
<evidence type="ECO:0000313" key="6">
    <source>
        <dbReference type="Proteomes" id="UP000006906"/>
    </source>
</evidence>
<sequence>MSEVTPPEPGASDYEIYKEGFHDRLSRYWPEPREQLHAGGWQRTNQMLGDIRHLAAVHGCGQIKQALDLCCGEGATAVYVAAKEGWEVTGVEIVPTATKVARARASAYGSVVRVRIAPHGTDGAVQLGLSYTAVEDLVRFAAASIHYMPLPSNSYDLVYGQDPDGLANEHRIHAFKEVLRVLRPGGLFYFWHHWIPGPGWPAALLDEYGADPVTGSPRLSYEQYVEDLQASGLQLVSATDCTALAARHMGAMAGRMRAEAGLGPADPLPDKWLDRSLQFAERGGTMGIAAVAIKPRQ</sequence>
<dbReference type="Gene3D" id="3.40.50.150">
    <property type="entry name" value="Vaccinia Virus protein VP39"/>
    <property type="match status" value="1"/>
</dbReference>
<feature type="domain" description="Methyltransferase type 11" evidence="4">
    <location>
        <begin position="67"/>
        <end position="190"/>
    </location>
</feature>
<keyword evidence="3" id="KW-0808">Transferase</keyword>
<keyword evidence="6" id="KW-1185">Reference proteome</keyword>
<organism evidence="5 6">
    <name type="scientific">Chlamydomonas reinhardtii</name>
    <name type="common">Chlamydomonas smithii</name>
    <dbReference type="NCBI Taxonomy" id="3055"/>
    <lineage>
        <taxon>Eukaryota</taxon>
        <taxon>Viridiplantae</taxon>
        <taxon>Chlorophyta</taxon>
        <taxon>core chlorophytes</taxon>
        <taxon>Chlorophyceae</taxon>
        <taxon>CS clade</taxon>
        <taxon>Chlamydomonadales</taxon>
        <taxon>Chlamydomonadaceae</taxon>
        <taxon>Chlamydomonas</taxon>
    </lineage>
</organism>
<dbReference type="OrthoDB" id="8300214at2759"/>
<accession>A0A2K3D9A8</accession>
<dbReference type="GeneID" id="5728241"/>
<dbReference type="PANTHER" id="PTHR44068">
    <property type="entry name" value="ZGC:194242"/>
    <property type="match status" value="1"/>
</dbReference>
<dbReference type="Proteomes" id="UP000006906">
    <property type="component" value="Chromosome 10"/>
</dbReference>